<dbReference type="Proteomes" id="UP000317650">
    <property type="component" value="Chromosome 1"/>
</dbReference>
<dbReference type="EMBL" id="PYDT01000004">
    <property type="protein sequence ID" value="THU63045.1"/>
    <property type="molecule type" value="Genomic_DNA"/>
</dbReference>
<keyword evidence="3" id="KW-1185">Reference proteome</keyword>
<sequence>MAPSSTSYPPLSSASTERVPQQLRVGSVRGLVVPFGKVGIAAFKWIASHGDIWWLATTRRRMTAIISKSLRFQERPQGLELKGGTGTTLPWTPAPTATGRPEADGDGVVAIINPWCGKRGGGGGAACLVHAPLSLLSLSRSPTQDNKHGTPSPGSSQS</sequence>
<feature type="region of interest" description="Disordered" evidence="1">
    <location>
        <begin position="79"/>
        <end position="103"/>
    </location>
</feature>
<dbReference type="AlphaFoldDB" id="A0A4S8JMC5"/>
<feature type="compositionally biased region" description="Low complexity" evidence="1">
    <location>
        <begin position="87"/>
        <end position="99"/>
    </location>
</feature>
<name>A0A4S8JMC5_MUSBA</name>
<evidence type="ECO:0000256" key="1">
    <source>
        <dbReference type="SAM" id="MobiDB-lite"/>
    </source>
</evidence>
<protein>
    <submittedName>
        <fullName evidence="2">Uncharacterized protein</fullName>
    </submittedName>
</protein>
<evidence type="ECO:0000313" key="3">
    <source>
        <dbReference type="Proteomes" id="UP000317650"/>
    </source>
</evidence>
<reference evidence="2 3" key="1">
    <citation type="journal article" date="2019" name="Nat. Plants">
        <title>Genome sequencing of Musa balbisiana reveals subgenome evolution and function divergence in polyploid bananas.</title>
        <authorList>
            <person name="Yao X."/>
        </authorList>
    </citation>
    <scope>NUCLEOTIDE SEQUENCE [LARGE SCALE GENOMIC DNA]</scope>
    <source>
        <strain evidence="3">cv. DH-PKW</strain>
        <tissue evidence="2">Leaves</tissue>
    </source>
</reference>
<comment type="caution">
    <text evidence="2">The sequence shown here is derived from an EMBL/GenBank/DDBJ whole genome shotgun (WGS) entry which is preliminary data.</text>
</comment>
<gene>
    <name evidence="2" type="ORF">C4D60_Mb01t11610</name>
</gene>
<accession>A0A4S8JMC5</accession>
<proteinExistence type="predicted"/>
<feature type="region of interest" description="Disordered" evidence="1">
    <location>
        <begin position="139"/>
        <end position="158"/>
    </location>
</feature>
<organism evidence="2 3">
    <name type="scientific">Musa balbisiana</name>
    <name type="common">Banana</name>
    <dbReference type="NCBI Taxonomy" id="52838"/>
    <lineage>
        <taxon>Eukaryota</taxon>
        <taxon>Viridiplantae</taxon>
        <taxon>Streptophyta</taxon>
        <taxon>Embryophyta</taxon>
        <taxon>Tracheophyta</taxon>
        <taxon>Spermatophyta</taxon>
        <taxon>Magnoliopsida</taxon>
        <taxon>Liliopsida</taxon>
        <taxon>Zingiberales</taxon>
        <taxon>Musaceae</taxon>
        <taxon>Musa</taxon>
    </lineage>
</organism>
<evidence type="ECO:0000313" key="2">
    <source>
        <dbReference type="EMBL" id="THU63045.1"/>
    </source>
</evidence>